<feature type="compositionally biased region" description="Low complexity" evidence="1">
    <location>
        <begin position="150"/>
        <end position="172"/>
    </location>
</feature>
<feature type="domain" description="Protein kinase" evidence="2">
    <location>
        <begin position="255"/>
        <end position="535"/>
    </location>
</feature>
<evidence type="ECO:0000313" key="5">
    <source>
        <dbReference type="Proteomes" id="UP000006727"/>
    </source>
</evidence>
<dbReference type="Gene3D" id="3.30.200.20">
    <property type="entry name" value="Phosphorylase Kinase, domain 1"/>
    <property type="match status" value="1"/>
</dbReference>
<dbReference type="GeneID" id="112273993"/>
<proteinExistence type="predicted"/>
<dbReference type="Gramene" id="Pp3c21_610V3.2">
    <property type="protein sequence ID" value="Pp3c21_610V3.2"/>
    <property type="gene ID" value="Pp3c21_610"/>
</dbReference>
<dbReference type="GO" id="GO:0004672">
    <property type="term" value="F:protein kinase activity"/>
    <property type="evidence" value="ECO:0007669"/>
    <property type="project" value="InterPro"/>
</dbReference>
<dbReference type="Pfam" id="PF07714">
    <property type="entry name" value="PK_Tyr_Ser-Thr"/>
    <property type="match status" value="1"/>
</dbReference>
<dbReference type="EnsemblPlants" id="Pp3c21_610V3.1">
    <property type="protein sequence ID" value="Pp3c21_610V3.1"/>
    <property type="gene ID" value="Pp3c21_610"/>
</dbReference>
<evidence type="ECO:0000313" key="4">
    <source>
        <dbReference type="EnsemblPlants" id="Pp3c21_610V3.1"/>
    </source>
</evidence>
<evidence type="ECO:0000259" key="2">
    <source>
        <dbReference type="PROSITE" id="PS50011"/>
    </source>
</evidence>
<feature type="region of interest" description="Disordered" evidence="1">
    <location>
        <begin position="1"/>
        <end position="22"/>
    </location>
</feature>
<reference evidence="4" key="3">
    <citation type="submission" date="2020-12" db="UniProtKB">
        <authorList>
            <consortium name="EnsemblPlants"/>
        </authorList>
    </citation>
    <scope>IDENTIFICATION</scope>
</reference>
<feature type="compositionally biased region" description="Polar residues" evidence="1">
    <location>
        <begin position="1"/>
        <end position="10"/>
    </location>
</feature>
<dbReference type="InterPro" id="IPR050823">
    <property type="entry name" value="Plant_Ser_Thr_Prot_Kinase"/>
</dbReference>
<dbReference type="InterPro" id="IPR011009">
    <property type="entry name" value="Kinase-like_dom_sf"/>
</dbReference>
<protein>
    <recommendedName>
        <fullName evidence="2">Protein kinase domain-containing protein</fullName>
    </recommendedName>
</protein>
<dbReference type="EMBL" id="ABEU02000021">
    <property type="protein sequence ID" value="PNR31444.1"/>
    <property type="molecule type" value="Genomic_DNA"/>
</dbReference>
<organism evidence="3">
    <name type="scientific">Physcomitrium patens</name>
    <name type="common">Spreading-leaved earth moss</name>
    <name type="synonym">Physcomitrella patens</name>
    <dbReference type="NCBI Taxonomy" id="3218"/>
    <lineage>
        <taxon>Eukaryota</taxon>
        <taxon>Viridiplantae</taxon>
        <taxon>Streptophyta</taxon>
        <taxon>Embryophyta</taxon>
        <taxon>Bryophyta</taxon>
        <taxon>Bryophytina</taxon>
        <taxon>Bryopsida</taxon>
        <taxon>Funariidae</taxon>
        <taxon>Funariales</taxon>
        <taxon>Funariaceae</taxon>
        <taxon>Physcomitrium</taxon>
    </lineage>
</organism>
<feature type="region of interest" description="Disordered" evidence="1">
    <location>
        <begin position="96"/>
        <end position="184"/>
    </location>
</feature>
<reference evidence="3 5" key="2">
    <citation type="journal article" date="2018" name="Plant J.">
        <title>The Physcomitrella patens chromosome-scale assembly reveals moss genome structure and evolution.</title>
        <authorList>
            <person name="Lang D."/>
            <person name="Ullrich K.K."/>
            <person name="Murat F."/>
            <person name="Fuchs J."/>
            <person name="Jenkins J."/>
            <person name="Haas F.B."/>
            <person name="Piednoel M."/>
            <person name="Gundlach H."/>
            <person name="Van Bel M."/>
            <person name="Meyberg R."/>
            <person name="Vives C."/>
            <person name="Morata J."/>
            <person name="Symeonidi A."/>
            <person name="Hiss M."/>
            <person name="Muchero W."/>
            <person name="Kamisugi Y."/>
            <person name="Saleh O."/>
            <person name="Blanc G."/>
            <person name="Decker E.L."/>
            <person name="van Gessel N."/>
            <person name="Grimwood J."/>
            <person name="Hayes R.D."/>
            <person name="Graham S.W."/>
            <person name="Gunter L.E."/>
            <person name="McDaniel S.F."/>
            <person name="Hoernstein S.N.W."/>
            <person name="Larsson A."/>
            <person name="Li F.W."/>
            <person name="Perroud P.F."/>
            <person name="Phillips J."/>
            <person name="Ranjan P."/>
            <person name="Rokshar D.S."/>
            <person name="Rothfels C.J."/>
            <person name="Schneider L."/>
            <person name="Shu S."/>
            <person name="Stevenson D.W."/>
            <person name="Thummler F."/>
            <person name="Tillich M."/>
            <person name="Villarreal Aguilar J.C."/>
            <person name="Widiez T."/>
            <person name="Wong G.K."/>
            <person name="Wymore A."/>
            <person name="Zhang Y."/>
            <person name="Zimmer A.D."/>
            <person name="Quatrano R.S."/>
            <person name="Mayer K.F.X."/>
            <person name="Goodstein D."/>
            <person name="Casacuberta J.M."/>
            <person name="Vandepoele K."/>
            <person name="Reski R."/>
            <person name="Cuming A.C."/>
            <person name="Tuskan G.A."/>
            <person name="Maumus F."/>
            <person name="Salse J."/>
            <person name="Schmutz J."/>
            <person name="Rensing S.A."/>
        </authorList>
    </citation>
    <scope>NUCLEOTIDE SEQUENCE [LARGE SCALE GENOMIC DNA]</scope>
    <source>
        <strain evidence="4 5">cv. Gransden 2004</strain>
    </source>
</reference>
<dbReference type="KEGG" id="ppp:112273993"/>
<dbReference type="OrthoDB" id="1915767at2759"/>
<dbReference type="Gene3D" id="1.10.510.10">
    <property type="entry name" value="Transferase(Phosphotransferase) domain 1"/>
    <property type="match status" value="1"/>
</dbReference>
<dbReference type="AlphaFoldDB" id="A0A2K1IQ86"/>
<dbReference type="InterPro" id="IPR001245">
    <property type="entry name" value="Ser-Thr/Tyr_kinase_cat_dom"/>
</dbReference>
<dbReference type="PANTHER" id="PTHR45621">
    <property type="entry name" value="OS01G0588500 PROTEIN-RELATED"/>
    <property type="match status" value="1"/>
</dbReference>
<accession>A0A2K1IQ86</accession>
<keyword evidence="5" id="KW-1185">Reference proteome</keyword>
<evidence type="ECO:0000256" key="1">
    <source>
        <dbReference type="SAM" id="MobiDB-lite"/>
    </source>
</evidence>
<dbReference type="PROSITE" id="PS50011">
    <property type="entry name" value="PROTEIN_KINASE_DOM"/>
    <property type="match status" value="1"/>
</dbReference>
<dbReference type="PaxDb" id="3218-PP1S286_11V6.1"/>
<dbReference type="Proteomes" id="UP000006727">
    <property type="component" value="Chromosome 21"/>
</dbReference>
<evidence type="ECO:0000313" key="3">
    <source>
        <dbReference type="EMBL" id="PNR31444.1"/>
    </source>
</evidence>
<dbReference type="GO" id="GO:0005524">
    <property type="term" value="F:ATP binding"/>
    <property type="evidence" value="ECO:0007669"/>
    <property type="project" value="InterPro"/>
</dbReference>
<gene>
    <name evidence="4" type="primary">LOC112273993</name>
    <name evidence="3" type="ORF">PHYPA_025565</name>
</gene>
<dbReference type="EnsemblPlants" id="Pp3c21_610V3.2">
    <property type="protein sequence ID" value="Pp3c21_610V3.2"/>
    <property type="gene ID" value="Pp3c21_610"/>
</dbReference>
<dbReference type="SUPFAM" id="SSF56112">
    <property type="entry name" value="Protein kinase-like (PK-like)"/>
    <property type="match status" value="1"/>
</dbReference>
<dbReference type="InterPro" id="IPR000719">
    <property type="entry name" value="Prot_kinase_dom"/>
</dbReference>
<sequence>MMRSCLSSQTLKKDVVDSLRPSRRRRIATASPNPEKRKAFQQIFGGQPLPLPKPEPCVGSELLLAGHGNLSSSFFHISNFSQFDEDDSQIICTRKSRIPLRFPPPPASSPSSSGKCSPSARLVPGDCKEVPVQEHPSPAQGDPAPPPPWSSSSSLSLNDSSSSSSPPWCSSPMTTPQLPSQPPALETTPLLQAAALPCSKITTSDGIEASTPSSSLIPTPPSLNKTCGGGSAASEVLEVATYIGNDVKAFGFDEINRACSEGSSERGVVIVGDVSIITTWIGKDDAARRKLVAVVCKHRNSHQEWKDWAAKVNLLSRVDDHHICKLQGYCGSEAEQILVYEHVCGGSLSDYLFGSLCKALLGWKSRVRIALGAARALAYIHDLAPIEVVYKDFKSSSVLLDLDFSVKLAGQGLDVIAWREDKLNKAASKVLRKSEASAKRNIRSFGVFLLELLTGKSIAGERFLNDEKLYTQWAKPYLRADLEQLSTIIDAHIRRQYPCPGLKRVAALTLQCLSKDPIKRPSISDVVEVLDNTMILQPACKAVRNSDMNKCM</sequence>
<reference evidence="3 5" key="1">
    <citation type="journal article" date="2008" name="Science">
        <title>The Physcomitrella genome reveals evolutionary insights into the conquest of land by plants.</title>
        <authorList>
            <person name="Rensing S."/>
            <person name="Lang D."/>
            <person name="Zimmer A."/>
            <person name="Terry A."/>
            <person name="Salamov A."/>
            <person name="Shapiro H."/>
            <person name="Nishiyama T."/>
            <person name="Perroud P.-F."/>
            <person name="Lindquist E."/>
            <person name="Kamisugi Y."/>
            <person name="Tanahashi T."/>
            <person name="Sakakibara K."/>
            <person name="Fujita T."/>
            <person name="Oishi K."/>
            <person name="Shin-I T."/>
            <person name="Kuroki Y."/>
            <person name="Toyoda A."/>
            <person name="Suzuki Y."/>
            <person name="Hashimoto A."/>
            <person name="Yamaguchi K."/>
            <person name="Sugano A."/>
            <person name="Kohara Y."/>
            <person name="Fujiyama A."/>
            <person name="Anterola A."/>
            <person name="Aoki S."/>
            <person name="Ashton N."/>
            <person name="Barbazuk W.B."/>
            <person name="Barker E."/>
            <person name="Bennetzen J."/>
            <person name="Bezanilla M."/>
            <person name="Blankenship R."/>
            <person name="Cho S.H."/>
            <person name="Dutcher S."/>
            <person name="Estelle M."/>
            <person name="Fawcett J.A."/>
            <person name="Gundlach H."/>
            <person name="Hanada K."/>
            <person name="Heyl A."/>
            <person name="Hicks K.A."/>
            <person name="Hugh J."/>
            <person name="Lohr M."/>
            <person name="Mayer K."/>
            <person name="Melkozernov A."/>
            <person name="Murata T."/>
            <person name="Nelson D."/>
            <person name="Pils B."/>
            <person name="Prigge M."/>
            <person name="Reiss B."/>
            <person name="Renner T."/>
            <person name="Rombauts S."/>
            <person name="Rushton P."/>
            <person name="Sanderfoot A."/>
            <person name="Schween G."/>
            <person name="Shiu S.-H."/>
            <person name="Stueber K."/>
            <person name="Theodoulou F.L."/>
            <person name="Tu H."/>
            <person name="Van de Peer Y."/>
            <person name="Verrier P.J."/>
            <person name="Waters E."/>
            <person name="Wood A."/>
            <person name="Yang L."/>
            <person name="Cove D."/>
            <person name="Cuming A."/>
            <person name="Hasebe M."/>
            <person name="Lucas S."/>
            <person name="Mishler D.B."/>
            <person name="Reski R."/>
            <person name="Grigoriev I."/>
            <person name="Quatrano R.S."/>
            <person name="Boore J.L."/>
        </authorList>
    </citation>
    <scope>NUCLEOTIDE SEQUENCE [LARGE SCALE GENOMIC DNA]</scope>
    <source>
        <strain evidence="4 5">cv. Gransden 2004</strain>
    </source>
</reference>
<feature type="compositionally biased region" description="Low complexity" evidence="1">
    <location>
        <begin position="109"/>
        <end position="119"/>
    </location>
</feature>
<dbReference type="Gramene" id="Pp3c21_610V3.1">
    <property type="protein sequence ID" value="Pp3c21_610V3.1"/>
    <property type="gene ID" value="Pp3c21_610"/>
</dbReference>
<dbReference type="RefSeq" id="XP_024358884.1">
    <property type="nucleotide sequence ID" value="XM_024503116.2"/>
</dbReference>
<name>A0A2K1IQ86_PHYPA</name>